<gene>
    <name evidence="2" type="ORF">HGT73_05085</name>
</gene>
<proteinExistence type="predicted"/>
<name>A0ABS5T362_9GAMM</name>
<feature type="chain" id="PRO_5045089332" evidence="1">
    <location>
        <begin position="20"/>
        <end position="101"/>
    </location>
</feature>
<dbReference type="Proteomes" id="UP000786875">
    <property type="component" value="Unassembled WGS sequence"/>
</dbReference>
<organism evidence="2 3">
    <name type="scientific">Rosenbergiella australiborealis</name>
    <dbReference type="NCBI Taxonomy" id="1544696"/>
    <lineage>
        <taxon>Bacteria</taxon>
        <taxon>Pseudomonadati</taxon>
        <taxon>Pseudomonadota</taxon>
        <taxon>Gammaproteobacteria</taxon>
        <taxon>Enterobacterales</taxon>
        <taxon>Erwiniaceae</taxon>
        <taxon>Rosenbergiella</taxon>
    </lineage>
</organism>
<dbReference type="EMBL" id="JABBFO010000003">
    <property type="protein sequence ID" value="MBT0726761.1"/>
    <property type="molecule type" value="Genomic_DNA"/>
</dbReference>
<keyword evidence="3" id="KW-1185">Reference proteome</keyword>
<comment type="caution">
    <text evidence="2">The sequence shown here is derived from an EMBL/GenBank/DDBJ whole genome shotgun (WGS) entry which is preliminary data.</text>
</comment>
<keyword evidence="1" id="KW-0732">Signal</keyword>
<reference evidence="2 3" key="1">
    <citation type="submission" date="2020-04" db="EMBL/GenBank/DDBJ databases">
        <title>Genome sequencing of Rosenbergiella species.</title>
        <authorList>
            <person name="Alvarez-Perez S."/>
            <person name="Lievens B."/>
        </authorList>
    </citation>
    <scope>NUCLEOTIDE SEQUENCE [LARGE SCALE GENOMIC DNA]</scope>
    <source>
        <strain evidence="2 3">CdVSA20.1</strain>
    </source>
</reference>
<accession>A0ABS5T362</accession>
<evidence type="ECO:0000313" key="2">
    <source>
        <dbReference type="EMBL" id="MBT0726761.1"/>
    </source>
</evidence>
<protein>
    <submittedName>
        <fullName evidence="2">Uncharacterized protein</fullName>
    </submittedName>
</protein>
<feature type="signal peptide" evidence="1">
    <location>
        <begin position="1"/>
        <end position="19"/>
    </location>
</feature>
<sequence length="101" mass="10872">MRKASLLMIGMLVSGTAMANMAAGQSEGAQIAGICTHIKLNSHPVAETDAATMNVGNEVRMAFNHVLKTHPQLAQQPTNENVNRCKELVGQSLHHLKKKSI</sequence>
<evidence type="ECO:0000256" key="1">
    <source>
        <dbReference type="SAM" id="SignalP"/>
    </source>
</evidence>
<evidence type="ECO:0000313" key="3">
    <source>
        <dbReference type="Proteomes" id="UP000786875"/>
    </source>
</evidence>
<dbReference type="RefSeq" id="WP_214212582.1">
    <property type="nucleotide sequence ID" value="NZ_JABBFO010000003.1"/>
</dbReference>